<dbReference type="EMBL" id="AP024702">
    <property type="protein sequence ID" value="BCX50054.1"/>
    <property type="molecule type" value="Genomic_DNA"/>
</dbReference>
<organism evidence="1 2">
    <name type="scientific">Haloferula helveola</name>
    <dbReference type="NCBI Taxonomy" id="490095"/>
    <lineage>
        <taxon>Bacteria</taxon>
        <taxon>Pseudomonadati</taxon>
        <taxon>Verrucomicrobiota</taxon>
        <taxon>Verrucomicrobiia</taxon>
        <taxon>Verrucomicrobiales</taxon>
        <taxon>Verrucomicrobiaceae</taxon>
        <taxon>Haloferula</taxon>
    </lineage>
</organism>
<evidence type="ECO:0000313" key="1">
    <source>
        <dbReference type="EMBL" id="BCX50054.1"/>
    </source>
</evidence>
<dbReference type="Proteomes" id="UP001374893">
    <property type="component" value="Chromosome"/>
</dbReference>
<proteinExistence type="predicted"/>
<sequence length="48" mass="5201">MKTTPFIVKHAWLFVVLAFALLLGAWSALITIAVKHAPETIEVGSGDH</sequence>
<protein>
    <submittedName>
        <fullName evidence="1">Uncharacterized protein</fullName>
    </submittedName>
</protein>
<accession>A0ABM7RJ33</accession>
<name>A0ABM7RJ33_9BACT</name>
<gene>
    <name evidence="1" type="ORF">HAHE_39620</name>
</gene>
<keyword evidence="2" id="KW-1185">Reference proteome</keyword>
<dbReference type="RefSeq" id="WP_338686951.1">
    <property type="nucleotide sequence ID" value="NZ_AP024702.1"/>
</dbReference>
<reference evidence="1 2" key="1">
    <citation type="submission" date="2021-06" db="EMBL/GenBank/DDBJ databases">
        <title>Complete genome of Haloferula helveola possessing various polysaccharide degrading enzymes.</title>
        <authorList>
            <person name="Takami H."/>
            <person name="Huang C."/>
            <person name="Hamasaki K."/>
        </authorList>
    </citation>
    <scope>NUCLEOTIDE SEQUENCE [LARGE SCALE GENOMIC DNA]</scope>
    <source>
        <strain evidence="1 2">CN-1</strain>
    </source>
</reference>
<evidence type="ECO:0000313" key="2">
    <source>
        <dbReference type="Proteomes" id="UP001374893"/>
    </source>
</evidence>